<proteinExistence type="predicted"/>
<dbReference type="AlphaFoldDB" id="A0A0E9S8Z0"/>
<dbReference type="EMBL" id="GBXM01070880">
    <property type="protein sequence ID" value="JAH37697.1"/>
    <property type="molecule type" value="Transcribed_RNA"/>
</dbReference>
<sequence>MSQIYMIETRRLFVCPCKCFHMSTQFHWPNSVSLGLNGICNGRTR</sequence>
<protein>
    <submittedName>
        <fullName evidence="1">Uncharacterized protein</fullName>
    </submittedName>
</protein>
<name>A0A0E9S8Z0_ANGAN</name>
<reference evidence="1" key="2">
    <citation type="journal article" date="2015" name="Fish Shellfish Immunol.">
        <title>Early steps in the European eel (Anguilla anguilla)-Vibrio vulnificus interaction in the gills: Role of the RtxA13 toxin.</title>
        <authorList>
            <person name="Callol A."/>
            <person name="Pajuelo D."/>
            <person name="Ebbesson L."/>
            <person name="Teles M."/>
            <person name="MacKenzie S."/>
            <person name="Amaro C."/>
        </authorList>
    </citation>
    <scope>NUCLEOTIDE SEQUENCE</scope>
</reference>
<accession>A0A0E9S8Z0</accession>
<reference evidence="1" key="1">
    <citation type="submission" date="2014-11" db="EMBL/GenBank/DDBJ databases">
        <authorList>
            <person name="Amaro Gonzalez C."/>
        </authorList>
    </citation>
    <scope>NUCLEOTIDE SEQUENCE</scope>
</reference>
<organism evidence="1">
    <name type="scientific">Anguilla anguilla</name>
    <name type="common">European freshwater eel</name>
    <name type="synonym">Muraena anguilla</name>
    <dbReference type="NCBI Taxonomy" id="7936"/>
    <lineage>
        <taxon>Eukaryota</taxon>
        <taxon>Metazoa</taxon>
        <taxon>Chordata</taxon>
        <taxon>Craniata</taxon>
        <taxon>Vertebrata</taxon>
        <taxon>Euteleostomi</taxon>
        <taxon>Actinopterygii</taxon>
        <taxon>Neopterygii</taxon>
        <taxon>Teleostei</taxon>
        <taxon>Anguilliformes</taxon>
        <taxon>Anguillidae</taxon>
        <taxon>Anguilla</taxon>
    </lineage>
</organism>
<evidence type="ECO:0000313" key="1">
    <source>
        <dbReference type="EMBL" id="JAH37697.1"/>
    </source>
</evidence>